<name>A0A1M6JDE3_9FLAO</name>
<accession>A0A1M6JDE3</accession>
<reference evidence="2 3" key="1">
    <citation type="submission" date="2016-11" db="EMBL/GenBank/DDBJ databases">
        <authorList>
            <person name="Jaros S."/>
            <person name="Januszkiewicz K."/>
            <person name="Wedrychowicz H."/>
        </authorList>
    </citation>
    <scope>NUCLEOTIDE SEQUENCE [LARGE SCALE GENOMIC DNA]</scope>
    <source>
        <strain evidence="2 3">CGMCC 1.8863</strain>
    </source>
</reference>
<evidence type="ECO:0000256" key="1">
    <source>
        <dbReference type="SAM" id="Coils"/>
    </source>
</evidence>
<feature type="coiled-coil region" evidence="1">
    <location>
        <begin position="64"/>
        <end position="98"/>
    </location>
</feature>
<dbReference type="RefSeq" id="WP_072765114.1">
    <property type="nucleotide sequence ID" value="NZ_FQYX01000021.1"/>
</dbReference>
<keyword evidence="3" id="KW-1185">Reference proteome</keyword>
<sequence>MKKKYTYLEWLSPEEMHEASLQWFSELNFARDEQLFLNNLVNSYTVQLTEKDVFAESKEIVTALLHKEKEIVGLMKRVQAHENQLEIMVDDVDQFKMEKAYIETHRELIHAIDEYMQQYRPVKERLFKLVSKILKKGKQKRLLN</sequence>
<organism evidence="2 3">
    <name type="scientific">Arenibacter nanhaiticus</name>
    <dbReference type="NCBI Taxonomy" id="558155"/>
    <lineage>
        <taxon>Bacteria</taxon>
        <taxon>Pseudomonadati</taxon>
        <taxon>Bacteroidota</taxon>
        <taxon>Flavobacteriia</taxon>
        <taxon>Flavobacteriales</taxon>
        <taxon>Flavobacteriaceae</taxon>
        <taxon>Arenibacter</taxon>
    </lineage>
</organism>
<dbReference type="AlphaFoldDB" id="A0A1M6JDE3"/>
<dbReference type="EMBL" id="FQYX01000021">
    <property type="protein sequence ID" value="SHJ44746.1"/>
    <property type="molecule type" value="Genomic_DNA"/>
</dbReference>
<keyword evidence="1" id="KW-0175">Coiled coil</keyword>
<evidence type="ECO:0000313" key="3">
    <source>
        <dbReference type="Proteomes" id="UP000184231"/>
    </source>
</evidence>
<protein>
    <submittedName>
        <fullName evidence="2">Uncharacterized protein</fullName>
    </submittedName>
</protein>
<dbReference type="Proteomes" id="UP000184231">
    <property type="component" value="Unassembled WGS sequence"/>
</dbReference>
<evidence type="ECO:0000313" key="2">
    <source>
        <dbReference type="EMBL" id="SHJ44746.1"/>
    </source>
</evidence>
<gene>
    <name evidence="2" type="ORF">SAMN04487911_12163</name>
</gene>
<dbReference type="OrthoDB" id="1139121at2"/>
<dbReference type="STRING" id="558155.SAMN04487911_12163"/>
<proteinExistence type="predicted"/>